<organism evidence="1 2">
    <name type="scientific">Aureimonas glaciei</name>
    <dbReference type="NCBI Taxonomy" id="1776957"/>
    <lineage>
        <taxon>Bacteria</taxon>
        <taxon>Pseudomonadati</taxon>
        <taxon>Pseudomonadota</taxon>
        <taxon>Alphaproteobacteria</taxon>
        <taxon>Hyphomicrobiales</taxon>
        <taxon>Aurantimonadaceae</taxon>
        <taxon>Aureimonas</taxon>
    </lineage>
</organism>
<reference evidence="1" key="2">
    <citation type="submission" date="2020-09" db="EMBL/GenBank/DDBJ databases">
        <authorList>
            <person name="Sun Q."/>
            <person name="Zhou Y."/>
        </authorList>
    </citation>
    <scope>NUCLEOTIDE SEQUENCE</scope>
    <source>
        <strain evidence="1">CGMCC 1.15493</strain>
    </source>
</reference>
<dbReference type="AlphaFoldDB" id="A0A917DHJ4"/>
<dbReference type="EMBL" id="BMJJ01000014">
    <property type="protein sequence ID" value="GGD38176.1"/>
    <property type="molecule type" value="Genomic_DNA"/>
</dbReference>
<accession>A0A917DHJ4</accession>
<evidence type="ECO:0000313" key="1">
    <source>
        <dbReference type="EMBL" id="GGD38176.1"/>
    </source>
</evidence>
<gene>
    <name evidence="1" type="ORF">GCM10011335_46130</name>
</gene>
<protein>
    <submittedName>
        <fullName evidence="1">TIGR02588 family protein</fullName>
    </submittedName>
</protein>
<comment type="caution">
    <text evidence="1">The sequence shown here is derived from an EMBL/GenBank/DDBJ whole genome shotgun (WGS) entry which is preliminary data.</text>
</comment>
<name>A0A917DHJ4_9HYPH</name>
<proteinExistence type="predicted"/>
<evidence type="ECO:0000313" key="2">
    <source>
        <dbReference type="Proteomes" id="UP000613160"/>
    </source>
</evidence>
<dbReference type="RefSeq" id="WP_188854801.1">
    <property type="nucleotide sequence ID" value="NZ_BMJJ01000014.1"/>
</dbReference>
<reference evidence="1" key="1">
    <citation type="journal article" date="2014" name="Int. J. Syst. Evol. Microbiol.">
        <title>Complete genome sequence of Corynebacterium casei LMG S-19264T (=DSM 44701T), isolated from a smear-ripened cheese.</title>
        <authorList>
            <consortium name="US DOE Joint Genome Institute (JGI-PGF)"/>
            <person name="Walter F."/>
            <person name="Albersmeier A."/>
            <person name="Kalinowski J."/>
            <person name="Ruckert C."/>
        </authorList>
    </citation>
    <scope>NUCLEOTIDE SEQUENCE</scope>
    <source>
        <strain evidence="1">CGMCC 1.15493</strain>
    </source>
</reference>
<dbReference type="Proteomes" id="UP000613160">
    <property type="component" value="Unassembled WGS sequence"/>
</dbReference>
<sequence>MGKPLTEWICAGLGAIIAIGTFTVVALELPGEEADVPDVRLMVTGVEPTSGGYLVRIRARNLSGATATALEVEGTLKRGSETIETSRVTFDYVPRDSDESGGLWFRQDPRLYEVSVRATGYQDP</sequence>
<keyword evidence="2" id="KW-1185">Reference proteome</keyword>